<proteinExistence type="predicted"/>
<sequence>MLITNCTALLFSDTFM</sequence>
<reference evidence="1" key="2">
    <citation type="journal article" date="2015" name="Data Brief">
        <title>Shoot transcriptome of the giant reed, Arundo donax.</title>
        <authorList>
            <person name="Barrero R.A."/>
            <person name="Guerrero F.D."/>
            <person name="Moolhuijzen P."/>
            <person name="Goolsby J.A."/>
            <person name="Tidwell J."/>
            <person name="Bellgard S.E."/>
            <person name="Bellgard M.I."/>
        </authorList>
    </citation>
    <scope>NUCLEOTIDE SEQUENCE</scope>
    <source>
        <tissue evidence="1">Shoot tissue taken approximately 20 cm above the soil surface</tissue>
    </source>
</reference>
<organism evidence="1">
    <name type="scientific">Arundo donax</name>
    <name type="common">Giant reed</name>
    <name type="synonym">Donax arundinaceus</name>
    <dbReference type="NCBI Taxonomy" id="35708"/>
    <lineage>
        <taxon>Eukaryota</taxon>
        <taxon>Viridiplantae</taxon>
        <taxon>Streptophyta</taxon>
        <taxon>Embryophyta</taxon>
        <taxon>Tracheophyta</taxon>
        <taxon>Spermatophyta</taxon>
        <taxon>Magnoliopsida</taxon>
        <taxon>Liliopsida</taxon>
        <taxon>Poales</taxon>
        <taxon>Poaceae</taxon>
        <taxon>PACMAD clade</taxon>
        <taxon>Arundinoideae</taxon>
        <taxon>Arundineae</taxon>
        <taxon>Arundo</taxon>
    </lineage>
</organism>
<name>A0A0A9G0N6_ARUDO</name>
<evidence type="ECO:0000313" key="1">
    <source>
        <dbReference type="EMBL" id="JAE18630.1"/>
    </source>
</evidence>
<dbReference type="AlphaFoldDB" id="A0A0A9G0N6"/>
<dbReference type="EMBL" id="GBRH01179266">
    <property type="protein sequence ID" value="JAE18630.1"/>
    <property type="molecule type" value="Transcribed_RNA"/>
</dbReference>
<accession>A0A0A9G0N6</accession>
<reference evidence="1" key="1">
    <citation type="submission" date="2014-09" db="EMBL/GenBank/DDBJ databases">
        <authorList>
            <person name="Magalhaes I.L.F."/>
            <person name="Oliveira U."/>
            <person name="Santos F.R."/>
            <person name="Vidigal T.H.D.A."/>
            <person name="Brescovit A.D."/>
            <person name="Santos A.J."/>
        </authorList>
    </citation>
    <scope>NUCLEOTIDE SEQUENCE</scope>
    <source>
        <tissue evidence="1">Shoot tissue taken approximately 20 cm above the soil surface</tissue>
    </source>
</reference>
<protein>
    <submittedName>
        <fullName evidence="1">Uncharacterized protein</fullName>
    </submittedName>
</protein>